<dbReference type="InterPro" id="IPR008136">
    <property type="entry name" value="CinA_C"/>
</dbReference>
<evidence type="ECO:0000259" key="1">
    <source>
        <dbReference type="Pfam" id="PF02464"/>
    </source>
</evidence>
<dbReference type="InterPro" id="IPR036653">
    <property type="entry name" value="CinA-like_C"/>
</dbReference>
<dbReference type="Pfam" id="PF02464">
    <property type="entry name" value="CinA"/>
    <property type="match status" value="1"/>
</dbReference>
<dbReference type="EMBL" id="FQUG01000002">
    <property type="protein sequence ID" value="SHE40926.1"/>
    <property type="molecule type" value="Genomic_DNA"/>
</dbReference>
<keyword evidence="3" id="KW-1185">Reference proteome</keyword>
<protein>
    <submittedName>
        <fullName evidence="2">Nicotinamide-nucleotide amidase</fullName>
    </submittedName>
</protein>
<evidence type="ECO:0000313" key="3">
    <source>
        <dbReference type="Proteomes" id="UP000184404"/>
    </source>
</evidence>
<proteinExistence type="predicted"/>
<evidence type="ECO:0000313" key="2">
    <source>
        <dbReference type="EMBL" id="SHE40926.1"/>
    </source>
</evidence>
<organism evidence="2 3">
    <name type="scientific">Schwartzia succinivorans DSM 10502</name>
    <dbReference type="NCBI Taxonomy" id="1123243"/>
    <lineage>
        <taxon>Bacteria</taxon>
        <taxon>Bacillati</taxon>
        <taxon>Bacillota</taxon>
        <taxon>Negativicutes</taxon>
        <taxon>Selenomonadales</taxon>
        <taxon>Selenomonadaceae</taxon>
        <taxon>Schwartzia</taxon>
    </lineage>
</organism>
<feature type="domain" description="CinA C-terminal" evidence="1">
    <location>
        <begin position="9"/>
        <end position="159"/>
    </location>
</feature>
<dbReference type="Proteomes" id="UP000184404">
    <property type="component" value="Unassembled WGS sequence"/>
</dbReference>
<reference evidence="2 3" key="1">
    <citation type="submission" date="2016-11" db="EMBL/GenBank/DDBJ databases">
        <authorList>
            <person name="Jaros S."/>
            <person name="Januszkiewicz K."/>
            <person name="Wedrychowicz H."/>
        </authorList>
    </citation>
    <scope>NUCLEOTIDE SEQUENCE [LARGE SCALE GENOMIC DNA]</scope>
    <source>
        <strain evidence="2 3">DSM 10502</strain>
    </source>
</reference>
<accession>A0A1M4T8W1</accession>
<gene>
    <name evidence="2" type="ORF">SAMN02745190_00405</name>
</gene>
<dbReference type="NCBIfam" id="TIGR00199">
    <property type="entry name" value="PncC_domain"/>
    <property type="match status" value="1"/>
</dbReference>
<dbReference type="RefSeq" id="WP_072934502.1">
    <property type="nucleotide sequence ID" value="NZ_FQUG01000002.1"/>
</dbReference>
<name>A0A1M4T8W1_9FIRM</name>
<dbReference type="STRING" id="1123243.SAMN02745190_00405"/>
<dbReference type="OrthoDB" id="9801454at2"/>
<sequence length="162" mass="16782">MISGQDEKSLGALIGEKLLVQGRTVACAESCTGGLLTSCLTDTPGSSAYVKGAVVSYTNEVKAGVLGVKQETLDSLGAVSEKTAVEMAEGVRKKLCSDYALSVTGNAGPGASEGKPVGLVFIGFASETSAFAKKFNFSGTRIEIKKTAVHEAMKLLNEELEK</sequence>
<dbReference type="AlphaFoldDB" id="A0A1M4T8W1"/>
<dbReference type="Gene3D" id="3.90.950.20">
    <property type="entry name" value="CinA-like"/>
    <property type="match status" value="1"/>
</dbReference>
<dbReference type="SUPFAM" id="SSF142433">
    <property type="entry name" value="CinA-like"/>
    <property type="match status" value="1"/>
</dbReference>